<accession>A0AC59YCJ6</accession>
<reference evidence="1" key="2">
    <citation type="submission" date="2025-03" db="EMBL/GenBank/DDBJ databases">
        <authorList>
            <consortium name="ELIXIR-Norway"/>
            <consortium name="Elixir Norway"/>
        </authorList>
    </citation>
    <scope>NUCLEOTIDE SEQUENCE</scope>
</reference>
<sequence>MERSVSVVSPAPVCPVYVRGPNLCVTLVETASSFVLAALGLALQALAGAAGGGRPPARSRAAHRSGPPVAGPGSRPGTRSLRRVGSVAVKLGLCRPERLECWADGGARCPGADPQRSPGPRPHPAGPLSAGERVVRLLGATLKGQPRAWSPWELC</sequence>
<dbReference type="Proteomes" id="UP001162501">
    <property type="component" value="Chromosome 12"/>
</dbReference>
<protein>
    <submittedName>
        <fullName evidence="1">Uncharacterized protein</fullName>
    </submittedName>
</protein>
<evidence type="ECO:0000313" key="1">
    <source>
        <dbReference type="EMBL" id="CAM9579218.1"/>
    </source>
</evidence>
<gene>
    <name evidence="1" type="ORF">MRATA1EN22A_LOCUS4524</name>
</gene>
<organism evidence="1 2">
    <name type="scientific">Rangifer tarandus platyrhynchus</name>
    <name type="common">Svalbard reindeer</name>
    <dbReference type="NCBI Taxonomy" id="3082113"/>
    <lineage>
        <taxon>Eukaryota</taxon>
        <taxon>Metazoa</taxon>
        <taxon>Chordata</taxon>
        <taxon>Craniata</taxon>
        <taxon>Vertebrata</taxon>
        <taxon>Euteleostomi</taxon>
        <taxon>Mammalia</taxon>
        <taxon>Eutheria</taxon>
        <taxon>Laurasiatheria</taxon>
        <taxon>Artiodactyla</taxon>
        <taxon>Ruminantia</taxon>
        <taxon>Pecora</taxon>
        <taxon>Cervidae</taxon>
        <taxon>Odocoileinae</taxon>
        <taxon>Rangifer</taxon>
    </lineage>
</organism>
<dbReference type="EMBL" id="OX596096">
    <property type="protein sequence ID" value="CAM9579218.1"/>
    <property type="molecule type" value="Genomic_DNA"/>
</dbReference>
<name>A0AC59YCJ6_RANTA</name>
<reference evidence="1" key="1">
    <citation type="submission" date="2023-05" db="EMBL/GenBank/DDBJ databases">
        <authorList>
            <consortium name="ELIXIR-Norway"/>
        </authorList>
    </citation>
    <scope>NUCLEOTIDE SEQUENCE</scope>
</reference>
<evidence type="ECO:0000313" key="2">
    <source>
        <dbReference type="Proteomes" id="UP001162501"/>
    </source>
</evidence>
<proteinExistence type="predicted"/>